<evidence type="ECO:0000256" key="5">
    <source>
        <dbReference type="ARBA" id="ARBA00023014"/>
    </source>
</evidence>
<dbReference type="InterPro" id="IPR051198">
    <property type="entry name" value="BchE-like"/>
</dbReference>
<dbReference type="PROSITE" id="PS51918">
    <property type="entry name" value="RADICAL_SAM"/>
    <property type="match status" value="1"/>
</dbReference>
<dbReference type="InterPro" id="IPR058240">
    <property type="entry name" value="rSAM_sf"/>
</dbReference>
<dbReference type="Proteomes" id="UP000016649">
    <property type="component" value="Unassembled WGS sequence"/>
</dbReference>
<dbReference type="PANTHER" id="PTHR43409:SF16">
    <property type="entry name" value="SLR0320 PROTEIN"/>
    <property type="match status" value="1"/>
</dbReference>
<evidence type="ECO:0000259" key="6">
    <source>
        <dbReference type="PROSITE" id="PS51918"/>
    </source>
</evidence>
<dbReference type="Pfam" id="PF04055">
    <property type="entry name" value="Radical_SAM"/>
    <property type="match status" value="1"/>
</dbReference>
<dbReference type="SFLD" id="SFLDS00029">
    <property type="entry name" value="Radical_SAM"/>
    <property type="match status" value="1"/>
</dbReference>
<dbReference type="EMBL" id="AWVH01000023">
    <property type="protein sequence ID" value="ERJ93607.1"/>
    <property type="molecule type" value="Genomic_DNA"/>
</dbReference>
<comment type="caution">
    <text evidence="7">The sequence shown here is derived from an EMBL/GenBank/DDBJ whole genome shotgun (WGS) entry which is preliminary data.</text>
</comment>
<organism evidence="7 8">
    <name type="scientific">Treponema lecithinolyticum ATCC 700332</name>
    <dbReference type="NCBI Taxonomy" id="1321815"/>
    <lineage>
        <taxon>Bacteria</taxon>
        <taxon>Pseudomonadati</taxon>
        <taxon>Spirochaetota</taxon>
        <taxon>Spirochaetia</taxon>
        <taxon>Spirochaetales</taxon>
        <taxon>Treponemataceae</taxon>
        <taxon>Treponema</taxon>
    </lineage>
</organism>
<name>A0ABN0P056_TRELE</name>
<evidence type="ECO:0000313" key="8">
    <source>
        <dbReference type="Proteomes" id="UP000016649"/>
    </source>
</evidence>
<dbReference type="InterPro" id="IPR034466">
    <property type="entry name" value="Methyltransferase_Class_B"/>
</dbReference>
<dbReference type="SFLD" id="SFLDG01082">
    <property type="entry name" value="B12-binding_domain_containing"/>
    <property type="match status" value="1"/>
</dbReference>
<sequence length="486" mass="56447">MKIAISYPPLTSTKGTPLLGQNRQFQWFNSPTYIYPMVPAYAATYLKTKGHEVVWNDAIAQEWTYEQFIDFFKKEDFDLIMLESKAPVLKMHWKIVDELKKINPRTFIVMVGDHVTAFPDETMNNCSVDFVLTGGNYDFLLANLCENISQGECKIQNLEPGIYYRENHSVKNTGQFQLNQDLNKLPMIDRDLTDWKLYSKKNGNYKRLPGTYTYASRDCWYHRCTFCSWTTLYPSYRTRTPEQLLDEVGILIEKYGVKEIMDDSGAFPVGEWLRTFCKGMIERGYNKKIIMDCNMRFCALSFEDYKLMQKAGFRFVLFGLESANQSTLDRIKKGEKIEAMIESCRLAKKAGLSPHVTIMFGYPWEGEKEIQNTVKLGRKLLQKGYAHTLQATVVIPYPGTPLYKECKENGWLQTEDYEEFDMRRPVMKTPVGDEKLKEAVQSVYKVAFNPEFLLRRLFSIRSVDDIKFFVRAAGKVLGHLTDFRGK</sequence>
<accession>A0ABN0P056</accession>
<comment type="cofactor">
    <cofactor evidence="1">
        <name>[4Fe-4S] cluster</name>
        <dbReference type="ChEBI" id="CHEBI:49883"/>
    </cofactor>
</comment>
<reference evidence="7 8" key="1">
    <citation type="submission" date="2013-08" db="EMBL/GenBank/DDBJ databases">
        <authorList>
            <person name="Weinstock G."/>
            <person name="Sodergren E."/>
            <person name="Wylie T."/>
            <person name="Fulton L."/>
            <person name="Fulton R."/>
            <person name="Fronick C."/>
            <person name="O'Laughlin M."/>
            <person name="Godfrey J."/>
            <person name="Miner T."/>
            <person name="Herter B."/>
            <person name="Appelbaum E."/>
            <person name="Cordes M."/>
            <person name="Lek S."/>
            <person name="Wollam A."/>
            <person name="Pepin K.H."/>
            <person name="Palsikar V.B."/>
            <person name="Mitreva M."/>
            <person name="Wilson R.K."/>
        </authorList>
    </citation>
    <scope>NUCLEOTIDE SEQUENCE [LARGE SCALE GENOMIC DNA]</scope>
    <source>
        <strain evidence="7 8">ATCC 700332</strain>
    </source>
</reference>
<dbReference type="Gene3D" id="3.40.50.280">
    <property type="entry name" value="Cobalamin-binding domain"/>
    <property type="match status" value="1"/>
</dbReference>
<dbReference type="SMART" id="SM00729">
    <property type="entry name" value="Elp3"/>
    <property type="match status" value="1"/>
</dbReference>
<dbReference type="InterPro" id="IPR036724">
    <property type="entry name" value="Cobalamin-bd_sf"/>
</dbReference>
<proteinExistence type="predicted"/>
<keyword evidence="4" id="KW-0408">Iron</keyword>
<dbReference type="RefSeq" id="WP_021686920.1">
    <property type="nucleotide sequence ID" value="NZ_KI260564.1"/>
</dbReference>
<protein>
    <submittedName>
        <fullName evidence="7">Radical SAM domain protein</fullName>
    </submittedName>
</protein>
<dbReference type="InterPro" id="IPR013785">
    <property type="entry name" value="Aldolase_TIM"/>
</dbReference>
<dbReference type="InterPro" id="IPR007197">
    <property type="entry name" value="rSAM"/>
</dbReference>
<keyword evidence="5" id="KW-0411">Iron-sulfur</keyword>
<gene>
    <name evidence="7" type="ORF">HMPREF9193_00696</name>
</gene>
<dbReference type="PANTHER" id="PTHR43409">
    <property type="entry name" value="ANAEROBIC MAGNESIUM-PROTOPORPHYRIN IX MONOMETHYL ESTER CYCLASE-RELATED"/>
    <property type="match status" value="1"/>
</dbReference>
<feature type="domain" description="Radical SAM core" evidence="6">
    <location>
        <begin position="205"/>
        <end position="437"/>
    </location>
</feature>
<keyword evidence="8" id="KW-1185">Reference proteome</keyword>
<dbReference type="SFLD" id="SFLDG01123">
    <property type="entry name" value="methyltransferase_(Class_B)"/>
    <property type="match status" value="1"/>
</dbReference>
<evidence type="ECO:0000256" key="4">
    <source>
        <dbReference type="ARBA" id="ARBA00023004"/>
    </source>
</evidence>
<dbReference type="SUPFAM" id="SSF102114">
    <property type="entry name" value="Radical SAM enzymes"/>
    <property type="match status" value="1"/>
</dbReference>
<evidence type="ECO:0000313" key="7">
    <source>
        <dbReference type="EMBL" id="ERJ93607.1"/>
    </source>
</evidence>
<evidence type="ECO:0000256" key="1">
    <source>
        <dbReference type="ARBA" id="ARBA00001966"/>
    </source>
</evidence>
<dbReference type="InterPro" id="IPR006638">
    <property type="entry name" value="Elp3/MiaA/NifB-like_rSAM"/>
</dbReference>
<dbReference type="SUPFAM" id="SSF52242">
    <property type="entry name" value="Cobalamin (vitamin B12)-binding domain"/>
    <property type="match status" value="1"/>
</dbReference>
<dbReference type="InterPro" id="IPR006158">
    <property type="entry name" value="Cobalamin-bd"/>
</dbReference>
<keyword evidence="3" id="KW-0479">Metal-binding</keyword>
<evidence type="ECO:0000256" key="3">
    <source>
        <dbReference type="ARBA" id="ARBA00022723"/>
    </source>
</evidence>
<dbReference type="Pfam" id="PF02310">
    <property type="entry name" value="B12-binding"/>
    <property type="match status" value="1"/>
</dbReference>
<evidence type="ECO:0000256" key="2">
    <source>
        <dbReference type="ARBA" id="ARBA00022691"/>
    </source>
</evidence>
<keyword evidence="2" id="KW-0949">S-adenosyl-L-methionine</keyword>
<dbReference type="Gene3D" id="3.20.20.70">
    <property type="entry name" value="Aldolase class I"/>
    <property type="match status" value="1"/>
</dbReference>